<dbReference type="SUPFAM" id="SSF55874">
    <property type="entry name" value="ATPase domain of HSP90 chaperone/DNA topoisomerase II/histidine kinase"/>
    <property type="match status" value="1"/>
</dbReference>
<reference evidence="17" key="1">
    <citation type="journal article" date="2019" name="Int. J. Syst. Evol. Microbiol.">
        <title>The Global Catalogue of Microorganisms (GCM) 10K type strain sequencing project: providing services to taxonomists for standard genome sequencing and annotation.</title>
        <authorList>
            <consortium name="The Broad Institute Genomics Platform"/>
            <consortium name="The Broad Institute Genome Sequencing Center for Infectious Disease"/>
            <person name="Wu L."/>
            <person name="Ma J."/>
        </authorList>
    </citation>
    <scope>NUCLEOTIDE SEQUENCE [LARGE SCALE GENOMIC DNA]</scope>
    <source>
        <strain evidence="17">JCM 12165</strain>
    </source>
</reference>
<dbReference type="PANTHER" id="PTHR24421">
    <property type="entry name" value="NITRATE/NITRITE SENSOR PROTEIN NARX-RELATED"/>
    <property type="match status" value="1"/>
</dbReference>
<keyword evidence="9 13" id="KW-0067">ATP-binding</keyword>
<dbReference type="InterPro" id="IPR036890">
    <property type="entry name" value="HATPase_C_sf"/>
</dbReference>
<feature type="transmembrane region" description="Helical" evidence="14">
    <location>
        <begin position="7"/>
        <end position="30"/>
    </location>
</feature>
<keyword evidence="17" id="KW-1185">Reference proteome</keyword>
<name>A0ABV9NZH0_9BACI</name>
<protein>
    <recommendedName>
        <fullName evidence="13">Sensor histidine kinase</fullName>
        <ecNumber evidence="13">2.7.13.3</ecNumber>
    </recommendedName>
</protein>
<dbReference type="Pfam" id="PF02518">
    <property type="entry name" value="HATPase_c"/>
    <property type="match status" value="1"/>
</dbReference>
<evidence type="ECO:0000256" key="5">
    <source>
        <dbReference type="ARBA" id="ARBA00022679"/>
    </source>
</evidence>
<dbReference type="InterPro" id="IPR003594">
    <property type="entry name" value="HATPase_dom"/>
</dbReference>
<evidence type="ECO:0000259" key="15">
    <source>
        <dbReference type="PROSITE" id="PS50109"/>
    </source>
</evidence>
<proteinExistence type="predicted"/>
<evidence type="ECO:0000256" key="4">
    <source>
        <dbReference type="ARBA" id="ARBA00022553"/>
    </source>
</evidence>
<evidence type="ECO:0000256" key="14">
    <source>
        <dbReference type="SAM" id="Phobius"/>
    </source>
</evidence>
<sequence length="337" mass="37078">MKIRPLLYVQLAIVIFVTAAAAAGALLVILPTGVWPLLMTRLYGVPFPILAGGAALLLLLFIGVFVQGAWRRAAADTVSYANDAVKGEAAPPANQQELQLALYDLQEQVARQTQHARQIAAEKADVREQSLQEVVVQERTRLARELHDSVSQQLFAASMLTAAINETADLDETTAGQFRLVENMINQSQLEMRALLLHLRPAALKGRSLIDGMDELLAELEQKVPLEIVVSLEEVPLDKGSEDHLFRILQEAVSNCLRHAEATRLKVFLLNRDEKAILQVIDNGKGFEAGKDAFGSYGLSTMKERAEEIGGRFRIISVPGEGTKVDVQLPLWKEEQA</sequence>
<evidence type="ECO:0000256" key="12">
    <source>
        <dbReference type="ARBA" id="ARBA00023136"/>
    </source>
</evidence>
<dbReference type="Gene3D" id="1.20.5.1930">
    <property type="match status" value="1"/>
</dbReference>
<evidence type="ECO:0000256" key="10">
    <source>
        <dbReference type="ARBA" id="ARBA00022989"/>
    </source>
</evidence>
<comment type="catalytic activity">
    <reaction evidence="1 13">
        <text>ATP + protein L-histidine = ADP + protein N-phospho-L-histidine.</text>
        <dbReference type="EC" id="2.7.13.3"/>
    </reaction>
</comment>
<comment type="subcellular location">
    <subcellularLocation>
        <location evidence="2 13">Cell membrane</location>
        <topology evidence="2 13">Multi-pass membrane protein</topology>
    </subcellularLocation>
</comment>
<feature type="transmembrane region" description="Helical" evidence="14">
    <location>
        <begin position="42"/>
        <end position="66"/>
    </location>
</feature>
<keyword evidence="10 14" id="KW-1133">Transmembrane helix</keyword>
<evidence type="ECO:0000256" key="9">
    <source>
        <dbReference type="ARBA" id="ARBA00022840"/>
    </source>
</evidence>
<organism evidence="16 17">
    <name type="scientific">Bacillus daqingensis</name>
    <dbReference type="NCBI Taxonomy" id="872396"/>
    <lineage>
        <taxon>Bacteria</taxon>
        <taxon>Bacillati</taxon>
        <taxon>Bacillota</taxon>
        <taxon>Bacilli</taxon>
        <taxon>Bacillales</taxon>
        <taxon>Bacillaceae</taxon>
        <taxon>Bacillus</taxon>
    </lineage>
</organism>
<dbReference type="GO" id="GO:0016301">
    <property type="term" value="F:kinase activity"/>
    <property type="evidence" value="ECO:0007669"/>
    <property type="project" value="UniProtKB-KW"/>
</dbReference>
<evidence type="ECO:0000313" key="16">
    <source>
        <dbReference type="EMBL" id="MFC4737454.1"/>
    </source>
</evidence>
<evidence type="ECO:0000256" key="6">
    <source>
        <dbReference type="ARBA" id="ARBA00022692"/>
    </source>
</evidence>
<evidence type="ECO:0000256" key="8">
    <source>
        <dbReference type="ARBA" id="ARBA00022777"/>
    </source>
</evidence>
<comment type="caution">
    <text evidence="16">The sequence shown here is derived from an EMBL/GenBank/DDBJ whole genome shotgun (WGS) entry which is preliminary data.</text>
</comment>
<feature type="domain" description="Histidine kinase" evidence="15">
    <location>
        <begin position="141"/>
        <end position="333"/>
    </location>
</feature>
<dbReference type="EMBL" id="JBHSGK010000013">
    <property type="protein sequence ID" value="MFC4737454.1"/>
    <property type="molecule type" value="Genomic_DNA"/>
</dbReference>
<dbReference type="PANTHER" id="PTHR24421:SF37">
    <property type="entry name" value="SENSOR HISTIDINE KINASE NARS"/>
    <property type="match status" value="1"/>
</dbReference>
<evidence type="ECO:0000313" key="17">
    <source>
        <dbReference type="Proteomes" id="UP001595896"/>
    </source>
</evidence>
<dbReference type="Proteomes" id="UP001595896">
    <property type="component" value="Unassembled WGS sequence"/>
</dbReference>
<keyword evidence="8 13" id="KW-0418">Kinase</keyword>
<dbReference type="RefSeq" id="WP_377910049.1">
    <property type="nucleotide sequence ID" value="NZ_JBHSGK010000013.1"/>
</dbReference>
<evidence type="ECO:0000256" key="1">
    <source>
        <dbReference type="ARBA" id="ARBA00000085"/>
    </source>
</evidence>
<dbReference type="CDD" id="cd16917">
    <property type="entry name" value="HATPase_UhpB-NarQ-NarX-like"/>
    <property type="match status" value="1"/>
</dbReference>
<evidence type="ECO:0000256" key="2">
    <source>
        <dbReference type="ARBA" id="ARBA00004651"/>
    </source>
</evidence>
<dbReference type="Gene3D" id="3.30.565.10">
    <property type="entry name" value="Histidine kinase-like ATPase, C-terminal domain"/>
    <property type="match status" value="1"/>
</dbReference>
<evidence type="ECO:0000256" key="13">
    <source>
        <dbReference type="PIRNR" id="PIRNR037431"/>
    </source>
</evidence>
<keyword evidence="7 13" id="KW-0547">Nucleotide-binding</keyword>
<dbReference type="InterPro" id="IPR017202">
    <property type="entry name" value="LiaS/VraS"/>
</dbReference>
<evidence type="ECO:0000256" key="11">
    <source>
        <dbReference type="ARBA" id="ARBA00023012"/>
    </source>
</evidence>
<keyword evidence="4" id="KW-0597">Phosphoprotein</keyword>
<keyword evidence="12 13" id="KW-0472">Membrane</keyword>
<keyword evidence="3 13" id="KW-1003">Cell membrane</keyword>
<dbReference type="InterPro" id="IPR011712">
    <property type="entry name" value="Sig_transdc_His_kin_sub3_dim/P"/>
</dbReference>
<dbReference type="PIRSF" id="PIRSF037431">
    <property type="entry name" value="STHK_LiaS"/>
    <property type="match status" value="1"/>
</dbReference>
<dbReference type="InterPro" id="IPR050482">
    <property type="entry name" value="Sensor_HK_TwoCompSys"/>
</dbReference>
<dbReference type="InterPro" id="IPR005467">
    <property type="entry name" value="His_kinase_dom"/>
</dbReference>
<keyword evidence="11 13" id="KW-0902">Two-component regulatory system</keyword>
<dbReference type="Pfam" id="PF07730">
    <property type="entry name" value="HisKA_3"/>
    <property type="match status" value="1"/>
</dbReference>
<evidence type="ECO:0000256" key="3">
    <source>
        <dbReference type="ARBA" id="ARBA00022475"/>
    </source>
</evidence>
<accession>A0ABV9NZH0</accession>
<evidence type="ECO:0000256" key="7">
    <source>
        <dbReference type="ARBA" id="ARBA00022741"/>
    </source>
</evidence>
<dbReference type="EC" id="2.7.13.3" evidence="13"/>
<dbReference type="PROSITE" id="PS50109">
    <property type="entry name" value="HIS_KIN"/>
    <property type="match status" value="1"/>
</dbReference>
<dbReference type="SMART" id="SM00387">
    <property type="entry name" value="HATPase_c"/>
    <property type="match status" value="1"/>
</dbReference>
<keyword evidence="5 13" id="KW-0808">Transferase</keyword>
<gene>
    <name evidence="16" type="ORF">ACFO4L_12700</name>
</gene>
<keyword evidence="6 14" id="KW-0812">Transmembrane</keyword>